<gene>
    <name evidence="9" type="primary">Lonp1</name>
    <name evidence="9" type="ORF">SNAT2548_LOCUS2030</name>
</gene>
<dbReference type="PROSITE" id="PS01046">
    <property type="entry name" value="LON_SER"/>
    <property type="match status" value="1"/>
</dbReference>
<dbReference type="Gene3D" id="3.30.230.10">
    <property type="match status" value="1"/>
</dbReference>
<evidence type="ECO:0000313" key="9">
    <source>
        <dbReference type="EMBL" id="CAE6962486.1"/>
    </source>
</evidence>
<keyword evidence="1 4" id="KW-0378">Hydrolase</keyword>
<dbReference type="GO" id="GO:0003697">
    <property type="term" value="F:single-stranded DNA binding"/>
    <property type="evidence" value="ECO:0007669"/>
    <property type="project" value="TreeGrafter"/>
</dbReference>
<evidence type="ECO:0000256" key="1">
    <source>
        <dbReference type="ARBA" id="ARBA00022801"/>
    </source>
</evidence>
<dbReference type="PRINTS" id="PR00830">
    <property type="entry name" value="ENDOLAPTASE"/>
</dbReference>
<dbReference type="PROSITE" id="PS50059">
    <property type="entry name" value="FKBP_PPIASE"/>
    <property type="match status" value="1"/>
</dbReference>
<dbReference type="GO" id="GO:0005759">
    <property type="term" value="C:mitochondrial matrix"/>
    <property type="evidence" value="ECO:0007669"/>
    <property type="project" value="TreeGrafter"/>
</dbReference>
<feature type="region of interest" description="Disordered" evidence="5">
    <location>
        <begin position="404"/>
        <end position="449"/>
    </location>
</feature>
<dbReference type="InterPro" id="IPR008269">
    <property type="entry name" value="Lon_proteolytic"/>
</dbReference>
<keyword evidence="4" id="KW-0645">Protease</keyword>
<protein>
    <recommendedName>
        <fullName evidence="3">peptidylprolyl isomerase</fullName>
        <ecNumber evidence="3">5.2.1.8</ecNumber>
    </recommendedName>
</protein>
<dbReference type="GO" id="GO:0003755">
    <property type="term" value="F:peptidyl-prolyl cis-trans isomerase activity"/>
    <property type="evidence" value="ECO:0007669"/>
    <property type="project" value="UniProtKB-KW"/>
</dbReference>
<dbReference type="GO" id="GO:0005524">
    <property type="term" value="F:ATP binding"/>
    <property type="evidence" value="ECO:0007669"/>
    <property type="project" value="InterPro"/>
</dbReference>
<dbReference type="InterPro" id="IPR008268">
    <property type="entry name" value="Peptidase_S16_AS"/>
</dbReference>
<dbReference type="InterPro" id="IPR014721">
    <property type="entry name" value="Ribsml_uS5_D2-typ_fold_subgr"/>
</dbReference>
<evidence type="ECO:0000313" key="10">
    <source>
        <dbReference type="Proteomes" id="UP000604046"/>
    </source>
</evidence>
<comment type="caution">
    <text evidence="9">The sequence shown here is derived from an EMBL/GenBank/DDBJ whole genome shotgun (WGS) entry which is preliminary data.</text>
</comment>
<feature type="domain" description="Lon proteolytic" evidence="8">
    <location>
        <begin position="216"/>
        <end position="378"/>
    </location>
</feature>
<evidence type="ECO:0000256" key="5">
    <source>
        <dbReference type="SAM" id="MobiDB-lite"/>
    </source>
</evidence>
<dbReference type="EC" id="5.2.1.8" evidence="3"/>
<dbReference type="Pfam" id="PF05362">
    <property type="entry name" value="Lon_C"/>
    <property type="match status" value="1"/>
</dbReference>
<feature type="active site" evidence="4">
    <location>
        <position position="327"/>
    </location>
</feature>
<keyword evidence="10" id="KW-1185">Reference proteome</keyword>
<dbReference type="Gene3D" id="3.10.50.40">
    <property type="match status" value="1"/>
</dbReference>
<keyword evidence="2 4" id="KW-0720">Serine protease</keyword>
<dbReference type="SUPFAM" id="SSF54211">
    <property type="entry name" value="Ribosomal protein S5 domain 2-like"/>
    <property type="match status" value="1"/>
</dbReference>
<dbReference type="InterPro" id="IPR046357">
    <property type="entry name" value="PPIase_dom_sf"/>
</dbReference>
<dbReference type="PROSITE" id="PS51257">
    <property type="entry name" value="PROKAR_LIPOPROTEIN"/>
    <property type="match status" value="1"/>
</dbReference>
<dbReference type="InterPro" id="IPR020568">
    <property type="entry name" value="Ribosomal_Su5_D2-typ_SF"/>
</dbReference>
<dbReference type="AlphaFoldDB" id="A0A812HWJ1"/>
<dbReference type="PANTHER" id="PTHR43718">
    <property type="entry name" value="LON PROTEASE"/>
    <property type="match status" value="1"/>
</dbReference>
<dbReference type="GO" id="GO:0006515">
    <property type="term" value="P:protein quality control for misfolded or incompletely synthesized proteins"/>
    <property type="evidence" value="ECO:0007669"/>
    <property type="project" value="TreeGrafter"/>
</dbReference>
<feature type="signal peptide" evidence="6">
    <location>
        <begin position="1"/>
        <end position="37"/>
    </location>
</feature>
<dbReference type="EMBL" id="CAJNDS010000114">
    <property type="protein sequence ID" value="CAE6962486.1"/>
    <property type="molecule type" value="Genomic_DNA"/>
</dbReference>
<reference evidence="9" key="1">
    <citation type="submission" date="2021-02" db="EMBL/GenBank/DDBJ databases">
        <authorList>
            <person name="Dougan E. K."/>
            <person name="Rhodes N."/>
            <person name="Thang M."/>
            <person name="Chan C."/>
        </authorList>
    </citation>
    <scope>NUCLEOTIDE SEQUENCE</scope>
</reference>
<feature type="domain" description="PPIase FKBP-type" evidence="7">
    <location>
        <begin position="121"/>
        <end position="191"/>
    </location>
</feature>
<evidence type="ECO:0000256" key="3">
    <source>
        <dbReference type="PROSITE-ProRule" id="PRU00277"/>
    </source>
</evidence>
<keyword evidence="3" id="KW-0697">Rotamase</keyword>
<dbReference type="OrthoDB" id="77911at2759"/>
<dbReference type="Proteomes" id="UP000604046">
    <property type="component" value="Unassembled WGS sequence"/>
</dbReference>
<feature type="chain" id="PRO_5032658320" description="peptidylprolyl isomerase" evidence="6">
    <location>
        <begin position="38"/>
        <end position="449"/>
    </location>
</feature>
<dbReference type="InterPro" id="IPR027065">
    <property type="entry name" value="Lon_Prtase"/>
</dbReference>
<evidence type="ECO:0000256" key="6">
    <source>
        <dbReference type="SAM" id="SignalP"/>
    </source>
</evidence>
<dbReference type="PROSITE" id="PS51786">
    <property type="entry name" value="LON_PROTEOLYTIC"/>
    <property type="match status" value="1"/>
</dbReference>
<dbReference type="GO" id="GO:0004252">
    <property type="term" value="F:serine-type endopeptidase activity"/>
    <property type="evidence" value="ECO:0007669"/>
    <property type="project" value="UniProtKB-UniRule"/>
</dbReference>
<feature type="active site" evidence="4">
    <location>
        <position position="284"/>
    </location>
</feature>
<dbReference type="PANTHER" id="PTHR43718:SF2">
    <property type="entry name" value="LON PROTEASE HOMOLOG, MITOCHONDRIAL"/>
    <property type="match status" value="1"/>
</dbReference>
<dbReference type="InterPro" id="IPR001179">
    <property type="entry name" value="PPIase_FKBP_dom"/>
</dbReference>
<dbReference type="SUPFAM" id="SSF54534">
    <property type="entry name" value="FKBP-like"/>
    <property type="match status" value="1"/>
</dbReference>
<evidence type="ECO:0000256" key="4">
    <source>
        <dbReference type="PROSITE-ProRule" id="PRU01122"/>
    </source>
</evidence>
<keyword evidence="6" id="KW-0732">Signal</keyword>
<name>A0A812HWJ1_9DINO</name>
<accession>A0A812HWJ1</accession>
<dbReference type="Pfam" id="PF00254">
    <property type="entry name" value="FKBP_C"/>
    <property type="match status" value="1"/>
</dbReference>
<sequence>MAMRGAQSGTKRRWRPWRLALACLALLFSCFSDSSSAFLEAGAASRRRSMTLQWFAASLLGELPAVAEGENVDLGYEKMDRLKGSLAKKRTKMPDFTPLPSGLQIKDADPGRVGMPAAKEGDYVVFTWEGYTINYFGRPFETRTLQKMSGIDPDPVRFRVGDGKVIKGIDEGVRGMHEGGIRQLIVPVELSSQVMDNKGGLMDKTLLINVAVKRVYQKYLSLLDLTWQVTGQLGSVMSEPVSSSISLTYARLFMRELDSSNTFLDTASIHLHVPEGATPKDGPSAGVTMTSALVSSAVNAALVDDIAMTGELTLMGKVLKVGGIKEKVIAARREGVKTLLLPRQNEADFMELKDYLRAGLTAHFVDHYDDVYQLAFDQSKVPPLRGPSRGLPVITVVTPEAAVAEQVETPSPDADSSASEGQPVPLSQPLPAGINPQPSQTPMGASAWF</sequence>
<dbReference type="GO" id="GO:0007005">
    <property type="term" value="P:mitochondrion organization"/>
    <property type="evidence" value="ECO:0007669"/>
    <property type="project" value="TreeGrafter"/>
</dbReference>
<organism evidence="9 10">
    <name type="scientific">Symbiodinium natans</name>
    <dbReference type="NCBI Taxonomy" id="878477"/>
    <lineage>
        <taxon>Eukaryota</taxon>
        <taxon>Sar</taxon>
        <taxon>Alveolata</taxon>
        <taxon>Dinophyceae</taxon>
        <taxon>Suessiales</taxon>
        <taxon>Symbiodiniaceae</taxon>
        <taxon>Symbiodinium</taxon>
    </lineage>
</organism>
<keyword evidence="3" id="KW-0413">Isomerase</keyword>
<dbReference type="GO" id="GO:0051131">
    <property type="term" value="P:chaperone-mediated protein complex assembly"/>
    <property type="evidence" value="ECO:0007669"/>
    <property type="project" value="TreeGrafter"/>
</dbReference>
<evidence type="ECO:0000259" key="7">
    <source>
        <dbReference type="PROSITE" id="PS50059"/>
    </source>
</evidence>
<comment type="catalytic activity">
    <reaction evidence="3">
        <text>[protein]-peptidylproline (omega=180) = [protein]-peptidylproline (omega=0)</text>
        <dbReference type="Rhea" id="RHEA:16237"/>
        <dbReference type="Rhea" id="RHEA-COMP:10747"/>
        <dbReference type="Rhea" id="RHEA-COMP:10748"/>
        <dbReference type="ChEBI" id="CHEBI:83833"/>
        <dbReference type="ChEBI" id="CHEBI:83834"/>
        <dbReference type="EC" id="5.2.1.8"/>
    </reaction>
</comment>
<proteinExistence type="inferred from homology"/>
<dbReference type="GO" id="GO:0004176">
    <property type="term" value="F:ATP-dependent peptidase activity"/>
    <property type="evidence" value="ECO:0007669"/>
    <property type="project" value="UniProtKB-UniRule"/>
</dbReference>
<comment type="similarity">
    <text evidence="4">Belongs to the peptidase S16 family.</text>
</comment>
<evidence type="ECO:0000259" key="8">
    <source>
        <dbReference type="PROSITE" id="PS51786"/>
    </source>
</evidence>
<evidence type="ECO:0000256" key="2">
    <source>
        <dbReference type="ARBA" id="ARBA00022825"/>
    </source>
</evidence>